<reference evidence="1 2" key="1">
    <citation type="submission" date="2018-10" db="EMBL/GenBank/DDBJ databases">
        <title>Complete Genome Sequence and Transcriptomic Profiles of a Marine Bacterium, Pseudoalteromonas agarivorans Hao 2018.</title>
        <authorList>
            <person name="Hao L."/>
        </authorList>
    </citation>
    <scope>NUCLEOTIDE SEQUENCE [LARGE SCALE GENOMIC DNA]</scope>
    <source>
        <strain evidence="1 2">Hao 2018</strain>
    </source>
</reference>
<dbReference type="EMBL" id="CP033066">
    <property type="protein sequence ID" value="AYM88433.1"/>
    <property type="molecule type" value="Genomic_DNA"/>
</dbReference>
<evidence type="ECO:0000313" key="1">
    <source>
        <dbReference type="EMBL" id="AYM88433.1"/>
    </source>
</evidence>
<name>A0AAD0U2H8_9GAMM</name>
<dbReference type="PROSITE" id="PS51257">
    <property type="entry name" value="PROKAR_LIPOPROTEIN"/>
    <property type="match status" value="1"/>
</dbReference>
<organism evidence="1 2">
    <name type="scientific">Pseudoalteromonas agarivorans</name>
    <dbReference type="NCBI Taxonomy" id="176102"/>
    <lineage>
        <taxon>Bacteria</taxon>
        <taxon>Pseudomonadati</taxon>
        <taxon>Pseudomonadota</taxon>
        <taxon>Gammaproteobacteria</taxon>
        <taxon>Alteromonadales</taxon>
        <taxon>Pseudoalteromonadaceae</taxon>
        <taxon>Pseudoalteromonas</taxon>
    </lineage>
</organism>
<accession>A0AAD0U2H8</accession>
<dbReference type="Proteomes" id="UP000279995">
    <property type="component" value="Chromosome II"/>
</dbReference>
<protein>
    <recommendedName>
        <fullName evidence="3">Lipoprotein</fullName>
    </recommendedName>
</protein>
<dbReference type="AlphaFoldDB" id="A0AAD0U2H8"/>
<evidence type="ECO:0008006" key="3">
    <source>
        <dbReference type="Google" id="ProtNLM"/>
    </source>
</evidence>
<sequence>MNLKSPTTALLLCAILSACSTAEHSERRVCIQEAEMTELNGAKTSSKVYNECVSAQIKKDAKGDTFFDEVGVFFIDLLVLIAD</sequence>
<proteinExistence type="predicted"/>
<evidence type="ECO:0000313" key="2">
    <source>
        <dbReference type="Proteomes" id="UP000279995"/>
    </source>
</evidence>
<dbReference type="RefSeq" id="WP_121638363.1">
    <property type="nucleotide sequence ID" value="NZ_CP033066.1"/>
</dbReference>
<gene>
    <name evidence="1" type="ORF">D9T18_17195</name>
</gene>